<sequence>MNRPDNRSGQRVMTVFKAARVGAACADDLGLIRNISAEGLMVETRLTLAIDEPVVIEIQSGKPMQGRVRWSKNGMTGIQLSSAIDIAEALRTSSPGDVIDRIRPPRFDRAVEATLQYEGRHWPAITQNISLSGAQIVTERALLLPRNAHAALRVEGLGMLGGELRWRRGNNIGIRFEHPLPLRHFQQWLHQFGEQRVPAALPQSVPAPAMRSI</sequence>
<feature type="domain" description="PilZ" evidence="1">
    <location>
        <begin position="103"/>
        <end position="184"/>
    </location>
</feature>
<evidence type="ECO:0000313" key="3">
    <source>
        <dbReference type="Proteomes" id="UP001361239"/>
    </source>
</evidence>
<keyword evidence="3" id="KW-1185">Reference proteome</keyword>
<proteinExistence type="predicted"/>
<accession>A0ABU8RPW0</accession>
<name>A0ABU8RPW0_9SPHN</name>
<gene>
    <name evidence="2" type="ORF">WG901_00520</name>
</gene>
<dbReference type="EMBL" id="JBBHJZ010000001">
    <property type="protein sequence ID" value="MEJ5975103.1"/>
    <property type="molecule type" value="Genomic_DNA"/>
</dbReference>
<dbReference type="SUPFAM" id="SSF141371">
    <property type="entry name" value="PilZ domain-like"/>
    <property type="match status" value="2"/>
</dbReference>
<reference evidence="2 3" key="1">
    <citation type="submission" date="2024-03" db="EMBL/GenBank/DDBJ databases">
        <authorList>
            <person name="Jo J.-H."/>
        </authorList>
    </citation>
    <scope>NUCLEOTIDE SEQUENCE [LARGE SCALE GENOMIC DNA]</scope>
    <source>
        <strain evidence="2 3">PS1R-30</strain>
    </source>
</reference>
<dbReference type="Pfam" id="PF07238">
    <property type="entry name" value="PilZ"/>
    <property type="match status" value="2"/>
</dbReference>
<organism evidence="2 3">
    <name type="scientific">Novosphingobium anseongense</name>
    <dbReference type="NCBI Taxonomy" id="3133436"/>
    <lineage>
        <taxon>Bacteria</taxon>
        <taxon>Pseudomonadati</taxon>
        <taxon>Pseudomonadota</taxon>
        <taxon>Alphaproteobacteria</taxon>
        <taxon>Sphingomonadales</taxon>
        <taxon>Sphingomonadaceae</taxon>
        <taxon>Novosphingobium</taxon>
    </lineage>
</organism>
<feature type="domain" description="PilZ" evidence="1">
    <location>
        <begin position="30"/>
        <end position="85"/>
    </location>
</feature>
<comment type="caution">
    <text evidence="2">The sequence shown here is derived from an EMBL/GenBank/DDBJ whole genome shotgun (WGS) entry which is preliminary data.</text>
</comment>
<dbReference type="InterPro" id="IPR009875">
    <property type="entry name" value="PilZ_domain"/>
</dbReference>
<dbReference type="Gene3D" id="2.40.10.220">
    <property type="entry name" value="predicted glycosyltransferase like domains"/>
    <property type="match status" value="1"/>
</dbReference>
<evidence type="ECO:0000313" key="2">
    <source>
        <dbReference type="EMBL" id="MEJ5975103.1"/>
    </source>
</evidence>
<evidence type="ECO:0000259" key="1">
    <source>
        <dbReference type="Pfam" id="PF07238"/>
    </source>
</evidence>
<protein>
    <submittedName>
        <fullName evidence="2">PilZ domain-containing protein</fullName>
    </submittedName>
</protein>
<dbReference type="RefSeq" id="WP_339585073.1">
    <property type="nucleotide sequence ID" value="NZ_JBBHJZ010000001.1"/>
</dbReference>
<dbReference type="Proteomes" id="UP001361239">
    <property type="component" value="Unassembled WGS sequence"/>
</dbReference>